<sequence length="1223" mass="140560">MMNEDSEMTPELSNSVHQRIRQIVKQNPSLVDKHIAELETILTTLATLPFKDEIQQVTLLEHVQRLQGKPHHSDFQLWRVSSSQIFGRIFNRISRRMFLEEVKRNGSEVSLPNNKERLDIFFNHLNDFGNHRNLTATSLKILAAMSITNEVLREILDQFLYKEKVAIDLREEAFELVFKVLSLHPDGALVKKILKFWRETISDDPGYQTLACLLGLFVEGSSNETFCSQERAERILDFLEAIPRPLLSLISSWQFLWWFVTEIFPTTFYKRRQEILAFINKAVAARVPVEQGQACVNRQTLQFLQWVCQQSCPEETKSEMICLLVCSSGEAESLNWMFAIDNVIKSLGLCQRLAFSTKKHIVRQLTYLAPFIKERENIVLTNFVENIASNQTLEFMDEILCEFLDFIECFVDHQRPKTIPEDILTLLSLLSRVLISVERKRKLMQLSKKSEEGLQSSLRILQLIQKYRGVLQERTNEYFDILFAAIVETLKEDKNLCEQLCNQHPCNFPSIDVLMVWTVAVAGLLSLGLFKEEIDSRCCCPVLQQAYGFSPFETLQLLFQVRTTAVKLSHLSRRQIEANSSSNALHTSQESSIGETDLLKKFVESMTMILFTPALSSWDRLLLVKKVCDVVLSTPNIVTTANFRNALEHYIPWNQSISSNNEGIHLEFYRIVDLLDNPKVLKQLSRMPLDGMFLSNSLCSVLSTKISNSFSSVNVVDIFLFIGSLQDLDQAFFDQLLPFVKVAIQVSTSGEDVLELLKELVHVVRNIRSEMIPLTMLNFAYFIENPVNKQERDKFLNEVAMRWELSPSRRVFSFLEVPRLLWKAYNTASTPTKRGELIDRVQEILKKRNKVRENRVMGNYTYIRRRIACCELEWLVLHSSLSNKAAALAFDLSLFFQPFQHLRCWTVSDVQIEDGFFKFSPQENETASDLPDRGTRPASYIAVGSVSLVKEPQKPILTPVLMAHEVIHHLTRVLEQEEDPSENAFLLWELVCSPQKPFRCKFGCVSNFFDDYVNVFLSILAEASSIEMMFHWARLDKHHVCQCSEVIMKSCKCDEDDIDKVALLKLQTGVSITLEKMRLIKPSLPWEKSYTAPCFRSLKAELKHLGDMLESRLPIEVTMKVLDLYQINIQAGIAVGEIVSLWSCKQEALALVENLQSFCERNQGSPSILKAAQSEFVWKLLKAFGRFARIRVKIFFPGLRNCLFCTTQKIHVDSTVCPNGGRK</sequence>
<dbReference type="OrthoDB" id="5973445at2759"/>
<evidence type="ECO:0000313" key="1">
    <source>
        <dbReference type="EMBL" id="KAJ7375951.1"/>
    </source>
</evidence>
<gene>
    <name evidence="1" type="ORF">OS493_037866</name>
</gene>
<evidence type="ECO:0000313" key="2">
    <source>
        <dbReference type="Proteomes" id="UP001163046"/>
    </source>
</evidence>
<organism evidence="1 2">
    <name type="scientific">Desmophyllum pertusum</name>
    <dbReference type="NCBI Taxonomy" id="174260"/>
    <lineage>
        <taxon>Eukaryota</taxon>
        <taxon>Metazoa</taxon>
        <taxon>Cnidaria</taxon>
        <taxon>Anthozoa</taxon>
        <taxon>Hexacorallia</taxon>
        <taxon>Scleractinia</taxon>
        <taxon>Caryophylliina</taxon>
        <taxon>Caryophylliidae</taxon>
        <taxon>Desmophyllum</taxon>
    </lineage>
</organism>
<keyword evidence="2" id="KW-1185">Reference proteome</keyword>
<reference evidence="1" key="1">
    <citation type="submission" date="2023-01" db="EMBL/GenBank/DDBJ databases">
        <title>Genome assembly of the deep-sea coral Lophelia pertusa.</title>
        <authorList>
            <person name="Herrera S."/>
            <person name="Cordes E."/>
        </authorList>
    </citation>
    <scope>NUCLEOTIDE SEQUENCE</scope>
    <source>
        <strain evidence="1">USNM1676648</strain>
        <tissue evidence="1">Polyp</tissue>
    </source>
</reference>
<dbReference type="AlphaFoldDB" id="A0A9W9Z6M8"/>
<proteinExistence type="predicted"/>
<accession>A0A9W9Z6M8</accession>
<dbReference type="Proteomes" id="UP001163046">
    <property type="component" value="Unassembled WGS sequence"/>
</dbReference>
<name>A0A9W9Z6M8_9CNID</name>
<protein>
    <submittedName>
        <fullName evidence="1">Uncharacterized protein</fullName>
    </submittedName>
</protein>
<dbReference type="EMBL" id="MU826428">
    <property type="protein sequence ID" value="KAJ7375951.1"/>
    <property type="molecule type" value="Genomic_DNA"/>
</dbReference>
<comment type="caution">
    <text evidence="1">The sequence shown here is derived from an EMBL/GenBank/DDBJ whole genome shotgun (WGS) entry which is preliminary data.</text>
</comment>